<proteinExistence type="predicted"/>
<name>A0ABY0G5J6_9PLEO</name>
<dbReference type="Proteomes" id="UP000293195">
    <property type="component" value="Unassembled WGS sequence"/>
</dbReference>
<evidence type="ECO:0000313" key="3">
    <source>
        <dbReference type="Proteomes" id="UP000293195"/>
    </source>
</evidence>
<gene>
    <name evidence="2" type="ORF">AA0119_g7501</name>
</gene>
<feature type="domain" description="Heterokaryon incompatibility" evidence="1">
    <location>
        <begin position="70"/>
        <end position="212"/>
    </location>
</feature>
<dbReference type="Pfam" id="PF06985">
    <property type="entry name" value="HET"/>
    <property type="match status" value="1"/>
</dbReference>
<accession>A0ABY0G5J6</accession>
<evidence type="ECO:0000259" key="1">
    <source>
        <dbReference type="Pfam" id="PF06985"/>
    </source>
</evidence>
<keyword evidence="3" id="KW-1185">Reference proteome</keyword>
<comment type="caution">
    <text evidence="2">The sequence shown here is derived from an EMBL/GenBank/DDBJ whole genome shotgun (WGS) entry which is preliminary data.</text>
</comment>
<sequence length="611" mass="70275">MIQPSRVQEKLPEPTVAISSYSKIHKWQTRLVLIKPNEDLSACLELSLVVVDLVDLNTGAVINHDTLVTYDALSYAWGTASPSAKCICDGNKILLRDNLDSALKYLRKPQDTRYVWIDYLCINQDDLVEKAAQIPWMKNIFSKASTVIVWLGESLSVDNIIRRCNEECEPNEEPDEGFRPDEKLLCCFDHKKELWKSILDYAWFRQSWVRQEVFAAERLIVCCPYFSTTWELFNEALHSMTTMSNNEFSKSTLQSASNHRAVENLNSLNELYLSRELDLLVLLKQGKGFQASVPHDHIFSVLGMMFTPKHSGTEPIPVTYDKTYHEICGDATRYIIRDTQSISILRWCPFQKDRSYAFDWPEIEVCCPISGEMEPEIRIDEGSAFLEQFDIDNPIRKAGAPMPSEDMYYRNPGALRPSENLFSSSASSQSSIARPLLLYGKAWGKIVQFNTLTTYTCEQEAHVYLAEHDTDPNLRMERSFQDDVDEYHEFFLYKLGLVRRVEEGILVEHERKATWRCHGTAREGDVLVSLEPDLWNFVLRKCSKSGDLFEVVAWGGEMFTNLVGSDVPVPVPVKDTSAYYLGEVEEEKRKWMSGRWRPNDAPGPRQRFEIR</sequence>
<dbReference type="InterPro" id="IPR052895">
    <property type="entry name" value="HetReg/Transcr_Mod"/>
</dbReference>
<dbReference type="PANTHER" id="PTHR24148">
    <property type="entry name" value="ANKYRIN REPEAT DOMAIN-CONTAINING PROTEIN 39 HOMOLOG-RELATED"/>
    <property type="match status" value="1"/>
</dbReference>
<organism evidence="2 3">
    <name type="scientific">Alternaria tenuissima</name>
    <dbReference type="NCBI Taxonomy" id="119927"/>
    <lineage>
        <taxon>Eukaryota</taxon>
        <taxon>Fungi</taxon>
        <taxon>Dikarya</taxon>
        <taxon>Ascomycota</taxon>
        <taxon>Pezizomycotina</taxon>
        <taxon>Dothideomycetes</taxon>
        <taxon>Pleosporomycetidae</taxon>
        <taxon>Pleosporales</taxon>
        <taxon>Pleosporineae</taxon>
        <taxon>Pleosporaceae</taxon>
        <taxon>Alternaria</taxon>
        <taxon>Alternaria sect. Alternaria</taxon>
        <taxon>Alternaria alternata complex</taxon>
    </lineage>
</organism>
<evidence type="ECO:0000313" key="2">
    <source>
        <dbReference type="EMBL" id="RYN97386.1"/>
    </source>
</evidence>
<dbReference type="InterPro" id="IPR010730">
    <property type="entry name" value="HET"/>
</dbReference>
<protein>
    <recommendedName>
        <fullName evidence="1">Heterokaryon incompatibility domain-containing protein</fullName>
    </recommendedName>
</protein>
<reference evidence="3" key="1">
    <citation type="journal article" date="2019" name="bioRxiv">
        <title>Genomics, evolutionary history and diagnostics of the Alternaria alternata species group including apple and Asian pear pathotypes.</title>
        <authorList>
            <person name="Armitage A.D."/>
            <person name="Cockerton H.M."/>
            <person name="Sreenivasaprasad S."/>
            <person name="Woodhall J.W."/>
            <person name="Lane C.R."/>
            <person name="Harrison R.J."/>
            <person name="Clarkson J.P."/>
        </authorList>
    </citation>
    <scope>NUCLEOTIDE SEQUENCE [LARGE SCALE GENOMIC DNA]</scope>
    <source>
        <strain evidence="3">FERA 635</strain>
    </source>
</reference>
<dbReference type="PANTHER" id="PTHR24148:SF64">
    <property type="entry name" value="HETEROKARYON INCOMPATIBILITY DOMAIN-CONTAINING PROTEIN"/>
    <property type="match status" value="1"/>
</dbReference>
<dbReference type="EMBL" id="PDXF01000029">
    <property type="protein sequence ID" value="RYN97386.1"/>
    <property type="molecule type" value="Genomic_DNA"/>
</dbReference>